<dbReference type="SUPFAM" id="SSF144091">
    <property type="entry name" value="Rhomboid-like"/>
    <property type="match status" value="1"/>
</dbReference>
<dbReference type="InterPro" id="IPR022764">
    <property type="entry name" value="Peptidase_S54_rhomboid_dom"/>
</dbReference>
<keyword evidence="4 5" id="KW-0472">Membrane</keyword>
<sequence length="288" mass="32236">MVVIQAIHVQCRLDCSHVLSCLGCPRLVRIVHNARHCDGREYPEYDHDDHDFDQGEAGLSRKTLIGTHVKPSRLEENVVAIIANQGGLKRQEWLFPALLGLVILALACLGEWGREWLRFDHAAVAQGQWWRIWTGHLVHASWYHLLLNGTGLVILVLLCPETIRLSWWMLRFLLMAVMTSAGLYWFGEGMQWYVGLSGLMHGFFLLGLRQPALRGDWIAVACLVYLVGKLLWEEFIGITVSNEAAIGVPVATRSHLFGALAALPLMWAEWRWPNAAEAPAADAASGSD</sequence>
<dbReference type="EMBL" id="QEQK01000004">
    <property type="protein sequence ID" value="PWN56888.1"/>
    <property type="molecule type" value="Genomic_DNA"/>
</dbReference>
<comment type="caution">
    <text evidence="7">The sequence shown here is derived from an EMBL/GenBank/DDBJ whole genome shotgun (WGS) entry which is preliminary data.</text>
</comment>
<keyword evidence="8" id="KW-1185">Reference proteome</keyword>
<dbReference type="Proteomes" id="UP000251800">
    <property type="component" value="Unassembled WGS sequence"/>
</dbReference>
<dbReference type="GO" id="GO:0004252">
    <property type="term" value="F:serine-type endopeptidase activity"/>
    <property type="evidence" value="ECO:0007669"/>
    <property type="project" value="InterPro"/>
</dbReference>
<dbReference type="Gene3D" id="1.20.1540.10">
    <property type="entry name" value="Rhomboid-like"/>
    <property type="match status" value="1"/>
</dbReference>
<proteinExistence type="predicted"/>
<gene>
    <name evidence="7" type="primary">rrtA</name>
    <name evidence="7" type="ORF">DEH80_05585</name>
</gene>
<dbReference type="NCBIfam" id="TIGR03902">
    <property type="entry name" value="rhom_GG_sort"/>
    <property type="match status" value="1"/>
</dbReference>
<dbReference type="InterPro" id="IPR023826">
    <property type="entry name" value="Rhom-like_SP_proteobac"/>
</dbReference>
<evidence type="ECO:0000256" key="5">
    <source>
        <dbReference type="SAM" id="Phobius"/>
    </source>
</evidence>
<evidence type="ECO:0000313" key="8">
    <source>
        <dbReference type="Proteomes" id="UP000251800"/>
    </source>
</evidence>
<reference evidence="7 8" key="1">
    <citation type="submission" date="2018-05" db="EMBL/GenBank/DDBJ databases">
        <title>Abyssibacter profundi OUC007T gen. nov., sp. nov, a marine bacterium isolated from seawater of the Mariana Trench.</title>
        <authorList>
            <person name="Zhou S."/>
        </authorList>
    </citation>
    <scope>NUCLEOTIDE SEQUENCE [LARGE SCALE GENOMIC DNA]</scope>
    <source>
        <strain evidence="7 8">OUC007</strain>
    </source>
</reference>
<feature type="transmembrane region" description="Helical" evidence="5">
    <location>
        <begin position="165"/>
        <end position="186"/>
    </location>
</feature>
<evidence type="ECO:0000313" key="7">
    <source>
        <dbReference type="EMBL" id="PWN56888.1"/>
    </source>
</evidence>
<dbReference type="InterPro" id="IPR035952">
    <property type="entry name" value="Rhomboid-like_sf"/>
</dbReference>
<feature type="domain" description="Peptidase S54 rhomboid" evidence="6">
    <location>
        <begin position="126"/>
        <end position="269"/>
    </location>
</feature>
<accession>A0A363UN80</accession>
<comment type="subcellular location">
    <subcellularLocation>
        <location evidence="1">Membrane</location>
        <topology evidence="1">Multi-pass membrane protein</topology>
    </subcellularLocation>
</comment>
<keyword evidence="2 5" id="KW-0812">Transmembrane</keyword>
<protein>
    <submittedName>
        <fullName evidence="7">Rhombosortase</fullName>
    </submittedName>
</protein>
<feature type="transmembrane region" description="Helical" evidence="5">
    <location>
        <begin position="93"/>
        <end position="112"/>
    </location>
</feature>
<feature type="transmembrane region" description="Helical" evidence="5">
    <location>
        <begin position="140"/>
        <end position="158"/>
    </location>
</feature>
<evidence type="ECO:0000256" key="4">
    <source>
        <dbReference type="ARBA" id="ARBA00023136"/>
    </source>
</evidence>
<organism evidence="7 8">
    <name type="scientific">Abyssibacter profundi</name>
    <dbReference type="NCBI Taxonomy" id="2182787"/>
    <lineage>
        <taxon>Bacteria</taxon>
        <taxon>Pseudomonadati</taxon>
        <taxon>Pseudomonadota</taxon>
        <taxon>Gammaproteobacteria</taxon>
        <taxon>Chromatiales</taxon>
        <taxon>Oceanococcaceae</taxon>
        <taxon>Abyssibacter</taxon>
    </lineage>
</organism>
<evidence type="ECO:0000256" key="3">
    <source>
        <dbReference type="ARBA" id="ARBA00022989"/>
    </source>
</evidence>
<dbReference type="AlphaFoldDB" id="A0A363UN80"/>
<keyword evidence="3 5" id="KW-1133">Transmembrane helix</keyword>
<evidence type="ECO:0000259" key="6">
    <source>
        <dbReference type="Pfam" id="PF01694"/>
    </source>
</evidence>
<evidence type="ECO:0000256" key="2">
    <source>
        <dbReference type="ARBA" id="ARBA00022692"/>
    </source>
</evidence>
<evidence type="ECO:0000256" key="1">
    <source>
        <dbReference type="ARBA" id="ARBA00004141"/>
    </source>
</evidence>
<dbReference type="GO" id="GO:0016020">
    <property type="term" value="C:membrane"/>
    <property type="evidence" value="ECO:0007669"/>
    <property type="project" value="UniProtKB-SubCell"/>
</dbReference>
<dbReference type="OrthoDB" id="196054at2"/>
<dbReference type="Pfam" id="PF01694">
    <property type="entry name" value="Rhomboid"/>
    <property type="match status" value="1"/>
</dbReference>
<name>A0A363UN80_9GAMM</name>